<dbReference type="Pfam" id="PF07727">
    <property type="entry name" value="RVT_2"/>
    <property type="match status" value="1"/>
</dbReference>
<evidence type="ECO:0000259" key="1">
    <source>
        <dbReference type="Pfam" id="PF07727"/>
    </source>
</evidence>
<feature type="domain" description="Reverse transcriptase Ty1/copia-type" evidence="1">
    <location>
        <begin position="13"/>
        <end position="103"/>
    </location>
</feature>
<dbReference type="InterPro" id="IPR013103">
    <property type="entry name" value="RVT_2"/>
</dbReference>
<evidence type="ECO:0000313" key="2">
    <source>
        <dbReference type="Proteomes" id="UP001515500"/>
    </source>
</evidence>
<name>A0AB40CP98_DIOCR</name>
<proteinExistence type="predicted"/>
<dbReference type="RefSeq" id="XP_039140397.1">
    <property type="nucleotide sequence ID" value="XM_039284463.1"/>
</dbReference>
<dbReference type="Proteomes" id="UP001515500">
    <property type="component" value="Chromosome 15"/>
</dbReference>
<keyword evidence="2" id="KW-1185">Reference proteome</keyword>
<evidence type="ECO:0000313" key="3">
    <source>
        <dbReference type="RefSeq" id="XP_039140397.1"/>
    </source>
</evidence>
<dbReference type="GeneID" id="120277603"/>
<reference evidence="3" key="1">
    <citation type="submission" date="2025-08" db="UniProtKB">
        <authorList>
            <consortium name="RefSeq"/>
        </authorList>
    </citation>
    <scope>IDENTIFICATION</scope>
</reference>
<sequence>MSKELDALQLMYTWDLVPLPSGITPISCRWIHRVKTQADGSIEHHKARLVAHGFAQEYAINYKETFAHVAKLTTVRLFFTISAAHHWPLHQLDVTNAFLHRDLF</sequence>
<gene>
    <name evidence="3" type="primary">LOC120277603</name>
</gene>
<accession>A0AB40CP98</accession>
<organism evidence="2 3">
    <name type="scientific">Dioscorea cayennensis subsp. rotundata</name>
    <name type="common">White Guinea yam</name>
    <name type="synonym">Dioscorea rotundata</name>
    <dbReference type="NCBI Taxonomy" id="55577"/>
    <lineage>
        <taxon>Eukaryota</taxon>
        <taxon>Viridiplantae</taxon>
        <taxon>Streptophyta</taxon>
        <taxon>Embryophyta</taxon>
        <taxon>Tracheophyta</taxon>
        <taxon>Spermatophyta</taxon>
        <taxon>Magnoliopsida</taxon>
        <taxon>Liliopsida</taxon>
        <taxon>Dioscoreales</taxon>
        <taxon>Dioscoreaceae</taxon>
        <taxon>Dioscorea</taxon>
    </lineage>
</organism>
<protein>
    <submittedName>
        <fullName evidence="3">Uncharacterized mitochondrial protein AtMg00820-like</fullName>
    </submittedName>
</protein>
<dbReference type="AlphaFoldDB" id="A0AB40CP98"/>